<evidence type="ECO:0000256" key="1">
    <source>
        <dbReference type="ARBA" id="ARBA00022801"/>
    </source>
</evidence>
<organism evidence="3 4">
    <name type="scientific">Kumtagia ephedrae</name>
    <dbReference type="NCBI Taxonomy" id="2116701"/>
    <lineage>
        <taxon>Bacteria</taxon>
        <taxon>Pseudomonadati</taxon>
        <taxon>Pseudomonadota</taxon>
        <taxon>Alphaproteobacteria</taxon>
        <taxon>Hyphomicrobiales</taxon>
        <taxon>Phyllobacteriaceae</taxon>
        <taxon>Kumtagia</taxon>
    </lineage>
</organism>
<gene>
    <name evidence="3" type="ORF">C7I84_02645</name>
</gene>
<reference evidence="3 4" key="1">
    <citation type="submission" date="2018-03" db="EMBL/GenBank/DDBJ databases">
        <title>The draft genome of Mesorhizobium sp. 6GN-30.</title>
        <authorList>
            <person name="Liu L."/>
            <person name="Li L."/>
            <person name="Wang T."/>
            <person name="Zhang X."/>
            <person name="Liang L."/>
        </authorList>
    </citation>
    <scope>NUCLEOTIDE SEQUENCE [LARGE SCALE GENOMIC DNA]</scope>
    <source>
        <strain evidence="3 4">6GN30</strain>
    </source>
</reference>
<keyword evidence="1 3" id="KW-0378">Hydrolase</keyword>
<dbReference type="InterPro" id="IPR029058">
    <property type="entry name" value="AB_hydrolase_fold"/>
</dbReference>
<comment type="caution">
    <text evidence="3">The sequence shown here is derived from an EMBL/GenBank/DDBJ whole genome shotgun (WGS) entry which is preliminary data.</text>
</comment>
<dbReference type="AlphaFoldDB" id="A0A2P7SS02"/>
<evidence type="ECO:0000313" key="3">
    <source>
        <dbReference type="EMBL" id="PSJ65262.1"/>
    </source>
</evidence>
<dbReference type="Proteomes" id="UP000241229">
    <property type="component" value="Unassembled WGS sequence"/>
</dbReference>
<keyword evidence="4" id="KW-1185">Reference proteome</keyword>
<proteinExistence type="predicted"/>
<evidence type="ECO:0000259" key="2">
    <source>
        <dbReference type="Pfam" id="PF00561"/>
    </source>
</evidence>
<dbReference type="PANTHER" id="PTHR43329">
    <property type="entry name" value="EPOXIDE HYDROLASE"/>
    <property type="match status" value="1"/>
</dbReference>
<dbReference type="InterPro" id="IPR000639">
    <property type="entry name" value="Epox_hydrolase-like"/>
</dbReference>
<protein>
    <submittedName>
        <fullName evidence="3">Alpha/beta hydrolase</fullName>
    </submittedName>
</protein>
<dbReference type="Gene3D" id="3.40.50.1820">
    <property type="entry name" value="alpha/beta hydrolase"/>
    <property type="match status" value="1"/>
</dbReference>
<dbReference type="GO" id="GO:0016787">
    <property type="term" value="F:hydrolase activity"/>
    <property type="evidence" value="ECO:0007669"/>
    <property type="project" value="UniProtKB-KW"/>
</dbReference>
<dbReference type="InterPro" id="IPR000073">
    <property type="entry name" value="AB_hydrolase_1"/>
</dbReference>
<evidence type="ECO:0000313" key="4">
    <source>
        <dbReference type="Proteomes" id="UP000241229"/>
    </source>
</evidence>
<dbReference type="EMBL" id="PXYK01000002">
    <property type="protein sequence ID" value="PSJ65262.1"/>
    <property type="molecule type" value="Genomic_DNA"/>
</dbReference>
<dbReference type="PRINTS" id="PR00412">
    <property type="entry name" value="EPOXHYDRLASE"/>
</dbReference>
<sequence>MNAPVEFRTIPGKDGIRLNVALAGAGPLVLFVHGFPESWYSWRHQIGAVVAAGFRAAALEVRGYGASDKPRPVEAYSIVELAGDIAAVIDALAPEGAVLVGHDWGAVQVQAAALLHPAKVRGMVTVSVPAAAHPPRKPSETWPRLYGERVFYQAYFQAEGVAEAEFEPDLERFIRIFFRSLSGQGSLDENVLIRPAGTTRLLDGLPDPGELPAWLSGEDVRFYAESFRRSGLRGPLNRYRCVDLDWSLMRPFADSRIEQPSLFIGGTLEPTRYMVPGFDRYADPVPRLADVRGVHFLDGVGHWVQQEAPEETSRLILGFLATLDRPH</sequence>
<dbReference type="RefSeq" id="WP_106770602.1">
    <property type="nucleotide sequence ID" value="NZ_PXYK01000002.1"/>
</dbReference>
<dbReference type="Pfam" id="PF00561">
    <property type="entry name" value="Abhydrolase_1"/>
    <property type="match status" value="1"/>
</dbReference>
<feature type="domain" description="AB hydrolase-1" evidence="2">
    <location>
        <begin position="27"/>
        <end position="271"/>
    </location>
</feature>
<name>A0A2P7SS02_9HYPH</name>
<accession>A0A2P7SS02</accession>
<dbReference type="SUPFAM" id="SSF53474">
    <property type="entry name" value="alpha/beta-Hydrolases"/>
    <property type="match status" value="1"/>
</dbReference>
<dbReference type="OrthoDB" id="9804723at2"/>